<organism evidence="11 12">
    <name type="scientific">Candidatus Nomurabacteria bacterium GW2011_GWA1_46_11</name>
    <dbReference type="NCBI Taxonomy" id="1618732"/>
    <lineage>
        <taxon>Bacteria</taxon>
        <taxon>Candidatus Nomuraibacteriota</taxon>
    </lineage>
</organism>
<dbReference type="GO" id="GO:0046872">
    <property type="term" value="F:metal ion binding"/>
    <property type="evidence" value="ECO:0007669"/>
    <property type="project" value="UniProtKB-KW"/>
</dbReference>
<evidence type="ECO:0000256" key="5">
    <source>
        <dbReference type="ARBA" id="ARBA00022694"/>
    </source>
</evidence>
<comment type="caution">
    <text evidence="11">The sequence shown here is derived from an EMBL/GenBank/DDBJ whole genome shotgun (WGS) entry which is preliminary data.</text>
</comment>
<comment type="similarity">
    <text evidence="2">Belongs to the TsaE family.</text>
</comment>
<dbReference type="SUPFAM" id="SSF52540">
    <property type="entry name" value="P-loop containing nucleoside triphosphate hydrolases"/>
    <property type="match status" value="1"/>
</dbReference>
<dbReference type="InterPro" id="IPR027417">
    <property type="entry name" value="P-loop_NTPase"/>
</dbReference>
<evidence type="ECO:0000256" key="6">
    <source>
        <dbReference type="ARBA" id="ARBA00022723"/>
    </source>
</evidence>
<keyword evidence="8" id="KW-0067">ATP-binding</keyword>
<dbReference type="InterPro" id="IPR003442">
    <property type="entry name" value="T6A_TsaE"/>
</dbReference>
<evidence type="ECO:0000256" key="1">
    <source>
        <dbReference type="ARBA" id="ARBA00004496"/>
    </source>
</evidence>
<dbReference type="Proteomes" id="UP000034107">
    <property type="component" value="Unassembled WGS sequence"/>
</dbReference>
<evidence type="ECO:0000313" key="11">
    <source>
        <dbReference type="EMBL" id="KKU21447.1"/>
    </source>
</evidence>
<reference evidence="11 12" key="1">
    <citation type="journal article" date="2015" name="Nature">
        <title>rRNA introns, odd ribosomes, and small enigmatic genomes across a large radiation of phyla.</title>
        <authorList>
            <person name="Brown C.T."/>
            <person name="Hug L.A."/>
            <person name="Thomas B.C."/>
            <person name="Sharon I."/>
            <person name="Castelle C.J."/>
            <person name="Singh A."/>
            <person name="Wilkins M.J."/>
            <person name="Williams K.H."/>
            <person name="Banfield J.F."/>
        </authorList>
    </citation>
    <scope>NUCLEOTIDE SEQUENCE [LARGE SCALE GENOMIC DNA]</scope>
</reference>
<comment type="subcellular location">
    <subcellularLocation>
        <location evidence="1">Cytoplasm</location>
    </subcellularLocation>
</comment>
<dbReference type="Pfam" id="PF02367">
    <property type="entry name" value="TsaE"/>
    <property type="match status" value="1"/>
</dbReference>
<dbReference type="Gene3D" id="3.40.50.300">
    <property type="entry name" value="P-loop containing nucleotide triphosphate hydrolases"/>
    <property type="match status" value="1"/>
</dbReference>
<evidence type="ECO:0000256" key="4">
    <source>
        <dbReference type="ARBA" id="ARBA00022490"/>
    </source>
</evidence>
<proteinExistence type="inferred from homology"/>
<dbReference type="PATRIC" id="fig|1618732.3.peg.672"/>
<keyword evidence="5" id="KW-0819">tRNA processing</keyword>
<dbReference type="EMBL" id="LCLS01000017">
    <property type="protein sequence ID" value="KKU21447.1"/>
    <property type="molecule type" value="Genomic_DNA"/>
</dbReference>
<evidence type="ECO:0000313" key="12">
    <source>
        <dbReference type="Proteomes" id="UP000034107"/>
    </source>
</evidence>
<gene>
    <name evidence="11" type="ORF">UX31_C0017G0031</name>
</gene>
<dbReference type="GO" id="GO:0005737">
    <property type="term" value="C:cytoplasm"/>
    <property type="evidence" value="ECO:0007669"/>
    <property type="project" value="UniProtKB-SubCell"/>
</dbReference>
<dbReference type="GO" id="GO:0005524">
    <property type="term" value="F:ATP binding"/>
    <property type="evidence" value="ECO:0007669"/>
    <property type="project" value="UniProtKB-KW"/>
</dbReference>
<evidence type="ECO:0000256" key="10">
    <source>
        <dbReference type="ARBA" id="ARBA00032441"/>
    </source>
</evidence>
<sequence length="142" mass="16303">MKIKTKNAKETRAFAQKLAKDFVEKRGPLILALSGDLGTGKTTFTQSFAKALGVKKRILSPTFLIMKRFPLKMSNFQNLYHLDAYRIKAPDLKKLNVEDVFKGQNIVLIEWADRVKEILPKGTIWIRFEHGKGENERQITIN</sequence>
<keyword evidence="6" id="KW-0479">Metal-binding</keyword>
<evidence type="ECO:0000256" key="7">
    <source>
        <dbReference type="ARBA" id="ARBA00022741"/>
    </source>
</evidence>
<keyword evidence="7" id="KW-0547">Nucleotide-binding</keyword>
<dbReference type="GO" id="GO:0002949">
    <property type="term" value="P:tRNA threonylcarbamoyladenosine modification"/>
    <property type="evidence" value="ECO:0007669"/>
    <property type="project" value="InterPro"/>
</dbReference>
<evidence type="ECO:0000256" key="2">
    <source>
        <dbReference type="ARBA" id="ARBA00007599"/>
    </source>
</evidence>
<evidence type="ECO:0000256" key="9">
    <source>
        <dbReference type="ARBA" id="ARBA00022842"/>
    </source>
</evidence>
<evidence type="ECO:0000256" key="8">
    <source>
        <dbReference type="ARBA" id="ARBA00022840"/>
    </source>
</evidence>
<dbReference type="NCBIfam" id="TIGR00150">
    <property type="entry name" value="T6A_YjeE"/>
    <property type="match status" value="1"/>
</dbReference>
<dbReference type="AlphaFoldDB" id="A0A0G1NM59"/>
<name>A0A0G1NM59_9BACT</name>
<keyword evidence="9" id="KW-0460">Magnesium</keyword>
<protein>
    <recommendedName>
        <fullName evidence="3">tRNA threonylcarbamoyladenosine biosynthesis protein TsaE</fullName>
    </recommendedName>
    <alternativeName>
        <fullName evidence="10">t(6)A37 threonylcarbamoyladenosine biosynthesis protein TsaE</fullName>
    </alternativeName>
</protein>
<accession>A0A0G1NM59</accession>
<keyword evidence="4" id="KW-0963">Cytoplasm</keyword>
<dbReference type="PANTHER" id="PTHR33540">
    <property type="entry name" value="TRNA THREONYLCARBAMOYLADENOSINE BIOSYNTHESIS PROTEIN TSAE"/>
    <property type="match status" value="1"/>
</dbReference>
<dbReference type="PANTHER" id="PTHR33540:SF2">
    <property type="entry name" value="TRNA THREONYLCARBAMOYLADENOSINE BIOSYNTHESIS PROTEIN TSAE"/>
    <property type="match status" value="1"/>
</dbReference>
<evidence type="ECO:0000256" key="3">
    <source>
        <dbReference type="ARBA" id="ARBA00019010"/>
    </source>
</evidence>